<comment type="caution">
    <text evidence="2">The sequence shown here is derived from an EMBL/GenBank/DDBJ whole genome shotgun (WGS) entry which is preliminary data.</text>
</comment>
<evidence type="ECO:0000313" key="3">
    <source>
        <dbReference type="Proteomes" id="UP001597417"/>
    </source>
</evidence>
<dbReference type="InterPro" id="IPR032675">
    <property type="entry name" value="LRR_dom_sf"/>
</dbReference>
<dbReference type="EMBL" id="JBHUKR010000007">
    <property type="protein sequence ID" value="MFD2417726.1"/>
    <property type="molecule type" value="Genomic_DNA"/>
</dbReference>
<organism evidence="2 3">
    <name type="scientific">Amycolatopsis pigmentata</name>
    <dbReference type="NCBI Taxonomy" id="450801"/>
    <lineage>
        <taxon>Bacteria</taxon>
        <taxon>Bacillati</taxon>
        <taxon>Actinomycetota</taxon>
        <taxon>Actinomycetes</taxon>
        <taxon>Pseudonocardiales</taxon>
        <taxon>Pseudonocardiaceae</taxon>
        <taxon>Amycolatopsis</taxon>
    </lineage>
</organism>
<dbReference type="RefSeq" id="WP_378265707.1">
    <property type="nucleotide sequence ID" value="NZ_JBHUKR010000007.1"/>
</dbReference>
<proteinExistence type="predicted"/>
<dbReference type="Gene3D" id="3.80.10.10">
    <property type="entry name" value="Ribonuclease Inhibitor"/>
    <property type="match status" value="1"/>
</dbReference>
<gene>
    <name evidence="2" type="ORF">ACFSXZ_15475</name>
</gene>
<feature type="region of interest" description="Disordered" evidence="1">
    <location>
        <begin position="249"/>
        <end position="272"/>
    </location>
</feature>
<evidence type="ECO:0000313" key="2">
    <source>
        <dbReference type="EMBL" id="MFD2417726.1"/>
    </source>
</evidence>
<dbReference type="SUPFAM" id="SSF52058">
    <property type="entry name" value="L domain-like"/>
    <property type="match status" value="1"/>
</dbReference>
<keyword evidence="3" id="KW-1185">Reference proteome</keyword>
<evidence type="ECO:0008006" key="4">
    <source>
        <dbReference type="Google" id="ProtNLM"/>
    </source>
</evidence>
<name>A0ABW5FYD8_9PSEU</name>
<feature type="compositionally biased region" description="Low complexity" evidence="1">
    <location>
        <begin position="251"/>
        <end position="272"/>
    </location>
</feature>
<accession>A0ABW5FYD8</accession>
<dbReference type="Proteomes" id="UP001597417">
    <property type="component" value="Unassembled WGS sequence"/>
</dbReference>
<evidence type="ECO:0000256" key="1">
    <source>
        <dbReference type="SAM" id="MobiDB-lite"/>
    </source>
</evidence>
<protein>
    <recommendedName>
        <fullName evidence="4">Leucine-rich repeat domain-containing protein</fullName>
    </recommendedName>
</protein>
<sequence length="272" mass="29804">MRFLPQVRGVAAADPNLHDLTPFAAANLNFLAILGDRTRSEPLDLAPLANARTLARIDLLVPTYNYARLAALPNLVGLQLDRFGDVTALAELRGLTELELVGLRRVKGLRDLTPLTFLDHPRWFGLHHCTELVDATVLTRWAGTLRRVWLRDSPLLDPAPLAALTDLELLDLSGSAVEDLSVVAKLKSLRTLRLTDHHPLPDLAPLRELSALRDLWLYDSSDIDLSPLAGQEQLTVYLTRGQSAHGADLLGPGSRVVSRGSRSSVAPRPGNR</sequence>
<reference evidence="3" key="1">
    <citation type="journal article" date="2019" name="Int. J. Syst. Evol. Microbiol.">
        <title>The Global Catalogue of Microorganisms (GCM) 10K type strain sequencing project: providing services to taxonomists for standard genome sequencing and annotation.</title>
        <authorList>
            <consortium name="The Broad Institute Genomics Platform"/>
            <consortium name="The Broad Institute Genome Sequencing Center for Infectious Disease"/>
            <person name="Wu L."/>
            <person name="Ma J."/>
        </authorList>
    </citation>
    <scope>NUCLEOTIDE SEQUENCE [LARGE SCALE GENOMIC DNA]</scope>
    <source>
        <strain evidence="3">CGMCC 4.7645</strain>
    </source>
</reference>